<sequence>MNNSKQNQSLFSSKNAMRKILFASGLALFLIAPTVYSQDKDDKKEMKMKEMKMKDPKVKTGDPMKIMPNGPQPDWAPNIDPQMLAVIEQFQSYENPSFKGATGFQYRNIKLPANAVMDILHQTGVKPTESKVDISHKILPVGEEGVLVRMYKPKNTENESLPVIVYYHGGGWVIADLDTYEASPMALAEKANAIVISVAYRQGPENKFPTAHEDSFNAYKWVVENTTEIGGNPNMIATAGESAGGNLAVAVAMMARDRGVKLPVHIVSVYPIADGDIESPSYEKYASAVPLNKGFMKWFFDHYVPDWSTNNDPLINLIDADLSGLPATTIINAEIDPLENEGMVLAEKMKAAGIDVERKMYEGVTHEFFGMSAVLDQAVDAQKFAADRLMKTFKK</sequence>
<evidence type="ECO:0000256" key="1">
    <source>
        <dbReference type="SAM" id="SignalP"/>
    </source>
</evidence>
<proteinExistence type="predicted"/>
<dbReference type="OrthoDB" id="9815425at2"/>
<organism evidence="3 4">
    <name type="scientific">Gillisia hiemivivida</name>
    <dbReference type="NCBI Taxonomy" id="291190"/>
    <lineage>
        <taxon>Bacteria</taxon>
        <taxon>Pseudomonadati</taxon>
        <taxon>Bacteroidota</taxon>
        <taxon>Flavobacteriia</taxon>
        <taxon>Flavobacteriales</taxon>
        <taxon>Flavobacteriaceae</taxon>
        <taxon>Gillisia</taxon>
    </lineage>
</organism>
<dbReference type="PANTHER" id="PTHR23025">
    <property type="entry name" value="TRIACYLGLYCEROL LIPASE"/>
    <property type="match status" value="1"/>
</dbReference>
<dbReference type="InterPro" id="IPR029058">
    <property type="entry name" value="AB_hydrolase_fold"/>
</dbReference>
<accession>A0A5C6ZZX7</accession>
<dbReference type="Proteomes" id="UP000321367">
    <property type="component" value="Unassembled WGS sequence"/>
</dbReference>
<keyword evidence="1" id="KW-0732">Signal</keyword>
<dbReference type="SUPFAM" id="SSF53474">
    <property type="entry name" value="alpha/beta-Hydrolases"/>
    <property type="match status" value="1"/>
</dbReference>
<feature type="signal peptide" evidence="1">
    <location>
        <begin position="1"/>
        <end position="37"/>
    </location>
</feature>
<evidence type="ECO:0000259" key="2">
    <source>
        <dbReference type="Pfam" id="PF07859"/>
    </source>
</evidence>
<protein>
    <submittedName>
        <fullName evidence="3">Alpha/beta hydrolase</fullName>
    </submittedName>
</protein>
<dbReference type="InterPro" id="IPR013094">
    <property type="entry name" value="AB_hydrolase_3"/>
</dbReference>
<gene>
    <name evidence="3" type="ORF">ES724_01830</name>
</gene>
<dbReference type="Gene3D" id="3.40.50.1820">
    <property type="entry name" value="alpha/beta hydrolase"/>
    <property type="match status" value="1"/>
</dbReference>
<dbReference type="EMBL" id="VORY01000001">
    <property type="protein sequence ID" value="TXD95881.1"/>
    <property type="molecule type" value="Genomic_DNA"/>
</dbReference>
<feature type="chain" id="PRO_5022985034" evidence="1">
    <location>
        <begin position="38"/>
        <end position="395"/>
    </location>
</feature>
<dbReference type="GO" id="GO:0004806">
    <property type="term" value="F:triacylglycerol lipase activity"/>
    <property type="evidence" value="ECO:0007669"/>
    <property type="project" value="TreeGrafter"/>
</dbReference>
<dbReference type="AlphaFoldDB" id="A0A5C6ZZX7"/>
<dbReference type="GO" id="GO:0019433">
    <property type="term" value="P:triglyceride catabolic process"/>
    <property type="evidence" value="ECO:0007669"/>
    <property type="project" value="TreeGrafter"/>
</dbReference>
<feature type="domain" description="Alpha/beta hydrolase fold-3" evidence="2">
    <location>
        <begin position="164"/>
        <end position="369"/>
    </location>
</feature>
<name>A0A5C6ZZX7_9FLAO</name>
<evidence type="ECO:0000313" key="4">
    <source>
        <dbReference type="Proteomes" id="UP000321367"/>
    </source>
</evidence>
<keyword evidence="4" id="KW-1185">Reference proteome</keyword>
<dbReference type="Pfam" id="PF07859">
    <property type="entry name" value="Abhydrolase_3"/>
    <property type="match status" value="1"/>
</dbReference>
<dbReference type="GO" id="GO:0004771">
    <property type="term" value="F:sterol ester esterase activity"/>
    <property type="evidence" value="ECO:0007669"/>
    <property type="project" value="TreeGrafter"/>
</dbReference>
<evidence type="ECO:0000313" key="3">
    <source>
        <dbReference type="EMBL" id="TXD95881.1"/>
    </source>
</evidence>
<comment type="caution">
    <text evidence="3">The sequence shown here is derived from an EMBL/GenBank/DDBJ whole genome shotgun (WGS) entry which is preliminary data.</text>
</comment>
<reference evidence="3 4" key="1">
    <citation type="submission" date="2019-08" db="EMBL/GenBank/DDBJ databases">
        <title>Genome sequence of Gillisia hiemivivida IC154 (type strain).</title>
        <authorList>
            <person name="Bowman J.P."/>
        </authorList>
    </citation>
    <scope>NUCLEOTIDE SEQUENCE [LARGE SCALE GENOMIC DNA]</scope>
    <source>
        <strain evidence="3 4">IC154</strain>
    </source>
</reference>
<dbReference type="GO" id="GO:0005829">
    <property type="term" value="C:cytosol"/>
    <property type="evidence" value="ECO:0007669"/>
    <property type="project" value="TreeGrafter"/>
</dbReference>
<dbReference type="PANTHER" id="PTHR23025:SF4">
    <property type="entry name" value="ALPHA_BETA HYDROLASE FOLD-3 DOMAIN-CONTAINING PROTEIN"/>
    <property type="match status" value="1"/>
</dbReference>
<keyword evidence="3" id="KW-0378">Hydrolase</keyword>